<accession>A0ABV2PHX0</accession>
<dbReference type="Pfam" id="PF13930">
    <property type="entry name" value="Endonuclea_NS_2"/>
    <property type="match status" value="1"/>
</dbReference>
<dbReference type="Pfam" id="PF14449">
    <property type="entry name" value="PT-TG"/>
    <property type="match status" value="1"/>
</dbReference>
<dbReference type="InterPro" id="IPR044927">
    <property type="entry name" value="Endonuclea_NS_2"/>
</dbReference>
<comment type="subcellular location">
    <subcellularLocation>
        <location evidence="1">Secreted</location>
    </subcellularLocation>
</comment>
<evidence type="ECO:0000256" key="2">
    <source>
        <dbReference type="ARBA" id="ARBA00022525"/>
    </source>
</evidence>
<feature type="domain" description="Type VII secretion system protein EssD-like" evidence="5">
    <location>
        <begin position="397"/>
        <end position="525"/>
    </location>
</feature>
<dbReference type="RefSeq" id="WP_354471499.1">
    <property type="nucleotide sequence ID" value="NZ_JBEPSB010000005.1"/>
</dbReference>
<reference evidence="7 8" key="1">
    <citation type="submission" date="2024-06" db="EMBL/GenBank/DDBJ databases">
        <title>Sorghum-associated microbial communities from plants grown in Nebraska, USA.</title>
        <authorList>
            <person name="Schachtman D."/>
        </authorList>
    </citation>
    <scope>NUCLEOTIDE SEQUENCE [LARGE SCALE GENOMIC DNA]</scope>
    <source>
        <strain evidence="7 8">736</strain>
    </source>
</reference>
<evidence type="ECO:0008006" key="9">
    <source>
        <dbReference type="Google" id="ProtNLM"/>
    </source>
</evidence>
<dbReference type="InterPro" id="IPR044929">
    <property type="entry name" value="DNA/RNA_non-sp_Endonuclease_sf"/>
</dbReference>
<dbReference type="EMBL" id="JBEPSB010000005">
    <property type="protein sequence ID" value="MET4560542.1"/>
    <property type="molecule type" value="Genomic_DNA"/>
</dbReference>
<evidence type="ECO:0000259" key="6">
    <source>
        <dbReference type="Pfam" id="PF14449"/>
    </source>
</evidence>
<keyword evidence="2" id="KW-0964">Secreted</keyword>
<proteinExistence type="predicted"/>
<name>A0ABV2PHX0_9BACI</name>
<evidence type="ECO:0000256" key="4">
    <source>
        <dbReference type="SAM" id="MobiDB-lite"/>
    </source>
</evidence>
<organism evidence="7 8">
    <name type="scientific">Lysinibacillus parviboronicapiens</name>
    <dbReference type="NCBI Taxonomy" id="436516"/>
    <lineage>
        <taxon>Bacteria</taxon>
        <taxon>Bacillati</taxon>
        <taxon>Bacillota</taxon>
        <taxon>Bacilli</taxon>
        <taxon>Bacillales</taxon>
        <taxon>Bacillaceae</taxon>
        <taxon>Lysinibacillus</taxon>
    </lineage>
</organism>
<feature type="compositionally biased region" description="Basic and acidic residues" evidence="4">
    <location>
        <begin position="365"/>
        <end position="377"/>
    </location>
</feature>
<gene>
    <name evidence="7" type="ORF">ABIA69_001686</name>
</gene>
<sequence length="540" mass="57111">MAKKGKGFFGSIGSFLGSIPAVGKVKNAAKSVKKKIKNTKKKLKKAIKKAKKKLKKKLKKKIGKVFTKARKLKNNLSKSKMVKKFKRAAKKVALATKKVASKAKSAAKAATKAVKQTAKKVATAVKSVDIKQAISTAVDFIPIVGNVKSAYEAIVGKDPFTGQKLAPWERAVAAAGIIGGPVVKGAKHAAKIGGAAVSGIAKAGKKGVPTKVPAKPPAKPNPTSSKKAATPSPKSNPTSSKKATPPPKSNPTSGNKVAAAALPKKTNPTGGTKKVTTPPKKPNPKDTVQPKVAYKEPPKSNSQVNSLPKAVGMETTPKSIAKIPTPKAASKSEAQVISFPKAVGESGSTPRPTPKNNPMPSAKSGETKGDITKTSAHEEVIYGEHFTKNGRKKVLKPNVEYKSPDGYTYRTDSNGRITECEGTLTLGTADRNPYAQRTVGGKDRLPDDDGGHLIGAQFKGPKDIDNLVPQNSQINRSGGEWFNMETEWANALKETPPKKVTVQIEPIYSGNSMRPDSFEVTYQIGSKKEVTRTILNQSGG</sequence>
<dbReference type="Gene3D" id="1.20.120.20">
    <property type="entry name" value="Apolipoprotein"/>
    <property type="match status" value="1"/>
</dbReference>
<evidence type="ECO:0000313" key="8">
    <source>
        <dbReference type="Proteomes" id="UP001549363"/>
    </source>
</evidence>
<keyword evidence="8" id="KW-1185">Reference proteome</keyword>
<dbReference type="Gene3D" id="3.40.570.10">
    <property type="entry name" value="Extracellular Endonuclease, subunit A"/>
    <property type="match status" value="1"/>
</dbReference>
<evidence type="ECO:0000256" key="1">
    <source>
        <dbReference type="ARBA" id="ARBA00004613"/>
    </source>
</evidence>
<protein>
    <recommendedName>
        <fullName evidence="9">DNA/RNA non-specific endonuclease</fullName>
    </recommendedName>
</protein>
<evidence type="ECO:0000256" key="3">
    <source>
        <dbReference type="SAM" id="Coils"/>
    </source>
</evidence>
<evidence type="ECO:0000313" key="7">
    <source>
        <dbReference type="EMBL" id="MET4560542.1"/>
    </source>
</evidence>
<comment type="caution">
    <text evidence="7">The sequence shown here is derived from an EMBL/GenBank/DDBJ whole genome shotgun (WGS) entry which is preliminary data.</text>
</comment>
<evidence type="ECO:0000259" key="5">
    <source>
        <dbReference type="Pfam" id="PF13930"/>
    </source>
</evidence>
<feature type="compositionally biased region" description="Low complexity" evidence="4">
    <location>
        <begin position="263"/>
        <end position="278"/>
    </location>
</feature>
<feature type="compositionally biased region" description="Low complexity" evidence="4">
    <location>
        <begin position="221"/>
        <end position="243"/>
    </location>
</feature>
<feature type="region of interest" description="Disordered" evidence="4">
    <location>
        <begin position="200"/>
        <end position="377"/>
    </location>
</feature>
<dbReference type="Proteomes" id="UP001549363">
    <property type="component" value="Unassembled WGS sequence"/>
</dbReference>
<feature type="coiled-coil region" evidence="3">
    <location>
        <begin position="26"/>
        <end position="60"/>
    </location>
</feature>
<keyword evidence="3" id="KW-0175">Coiled coil</keyword>
<dbReference type="InterPro" id="IPR027797">
    <property type="entry name" value="PT-TG_dom"/>
</dbReference>
<feature type="domain" description="Pre-toxin TG" evidence="6">
    <location>
        <begin position="131"/>
        <end position="190"/>
    </location>
</feature>